<comment type="caution">
    <text evidence="2">The sequence shown here is derived from an EMBL/GenBank/DDBJ whole genome shotgun (WGS) entry which is preliminary data.</text>
</comment>
<dbReference type="Pfam" id="PF08241">
    <property type="entry name" value="Methyltransf_11"/>
    <property type="match status" value="1"/>
</dbReference>
<accession>A0ABS6UN04</accession>
<sequence length="228" mass="24614">MWRLAGGIPATRGAGGGLRPYGRGVTDAVFPPGFFDRADPSPDAGFYGPPRLVTHIDDRAIAAVGALYAELGLDGEVLDLCSSWISHFPDPPRRLVGLGMNAAELAANPALAERVVRDLNTDPSLPFPDASFDDAVCCVSVDYLVDPVAVFREIARVLRPGGRFVVTFSNRCFPTKAIRGWLGTDDEGRLEIVNAFFVVSEGFGEVRGQLRTPPGRGDPLYAVWAERR</sequence>
<evidence type="ECO:0000313" key="2">
    <source>
        <dbReference type="EMBL" id="MBW0133620.1"/>
    </source>
</evidence>
<dbReference type="CDD" id="cd02440">
    <property type="entry name" value="AdoMet_MTases"/>
    <property type="match status" value="1"/>
</dbReference>
<dbReference type="InterPro" id="IPR013216">
    <property type="entry name" value="Methyltransf_11"/>
</dbReference>
<keyword evidence="3" id="KW-1185">Reference proteome</keyword>
<evidence type="ECO:0000313" key="3">
    <source>
        <dbReference type="Proteomes" id="UP000694287"/>
    </source>
</evidence>
<keyword evidence="2" id="KW-0808">Transferase</keyword>
<dbReference type="EMBL" id="JADQDK010000001">
    <property type="protein sequence ID" value="MBW0133620.1"/>
    <property type="molecule type" value="Genomic_DNA"/>
</dbReference>
<feature type="domain" description="Methyltransferase type 11" evidence="1">
    <location>
        <begin position="115"/>
        <end position="166"/>
    </location>
</feature>
<dbReference type="PANTHER" id="PTHR43036">
    <property type="entry name" value="OSJNBB0011N17.9 PROTEIN"/>
    <property type="match status" value="1"/>
</dbReference>
<reference evidence="2 3" key="1">
    <citation type="submission" date="2020-11" db="EMBL/GenBank/DDBJ databases">
        <title>Pseudonocardia abyssalis sp. nov. and Pseudonocardia oceani sp. nov., description and phylogenomic analysis of two novel actinomycetes isolated from the deep Southern Ocean.</title>
        <authorList>
            <person name="Parra J."/>
        </authorList>
    </citation>
    <scope>NUCLEOTIDE SEQUENCE [LARGE SCALE GENOMIC DNA]</scope>
    <source>
        <strain evidence="2 3">KRD-168</strain>
    </source>
</reference>
<dbReference type="Proteomes" id="UP000694287">
    <property type="component" value="Unassembled WGS sequence"/>
</dbReference>
<keyword evidence="2" id="KW-0489">Methyltransferase</keyword>
<dbReference type="GO" id="GO:0008168">
    <property type="term" value="F:methyltransferase activity"/>
    <property type="evidence" value="ECO:0007669"/>
    <property type="project" value="UniProtKB-KW"/>
</dbReference>
<proteinExistence type="predicted"/>
<gene>
    <name evidence="2" type="ORF">I4I81_05045</name>
</gene>
<dbReference type="PANTHER" id="PTHR43036:SF2">
    <property type="entry name" value="OS04G0481300 PROTEIN"/>
    <property type="match status" value="1"/>
</dbReference>
<protein>
    <submittedName>
        <fullName evidence="2">Class I SAM-dependent methyltransferase</fullName>
    </submittedName>
</protein>
<name>A0ABS6UN04_9PSEU</name>
<dbReference type="GO" id="GO:0032259">
    <property type="term" value="P:methylation"/>
    <property type="evidence" value="ECO:0007669"/>
    <property type="project" value="UniProtKB-KW"/>
</dbReference>
<organism evidence="2 3">
    <name type="scientific">Pseudonocardia abyssalis</name>
    <dbReference type="NCBI Taxonomy" id="2792008"/>
    <lineage>
        <taxon>Bacteria</taxon>
        <taxon>Bacillati</taxon>
        <taxon>Actinomycetota</taxon>
        <taxon>Actinomycetes</taxon>
        <taxon>Pseudonocardiales</taxon>
        <taxon>Pseudonocardiaceae</taxon>
        <taxon>Pseudonocardia</taxon>
    </lineage>
</organism>
<evidence type="ECO:0000259" key="1">
    <source>
        <dbReference type="Pfam" id="PF08241"/>
    </source>
</evidence>